<feature type="transmembrane region" description="Helical" evidence="9">
    <location>
        <begin position="422"/>
        <end position="440"/>
    </location>
</feature>
<dbReference type="PROSITE" id="PS00217">
    <property type="entry name" value="SUGAR_TRANSPORT_2"/>
    <property type="match status" value="1"/>
</dbReference>
<feature type="transmembrane region" description="Helical" evidence="9">
    <location>
        <begin position="123"/>
        <end position="143"/>
    </location>
</feature>
<dbReference type="InterPro" id="IPR005829">
    <property type="entry name" value="Sugar_transporter_CS"/>
</dbReference>
<feature type="transmembrane region" description="Helical" evidence="9">
    <location>
        <begin position="330"/>
        <end position="349"/>
    </location>
</feature>
<evidence type="ECO:0000259" key="10">
    <source>
        <dbReference type="PROSITE" id="PS50850"/>
    </source>
</evidence>
<reference evidence="12" key="1">
    <citation type="journal article" date="2019" name="Int. J. Syst. Evol. Microbiol.">
        <title>The Global Catalogue of Microorganisms (GCM) 10K type strain sequencing project: providing services to taxonomists for standard genome sequencing and annotation.</title>
        <authorList>
            <consortium name="The Broad Institute Genomics Platform"/>
            <consortium name="The Broad Institute Genome Sequencing Center for Infectious Disease"/>
            <person name="Wu L."/>
            <person name="Ma J."/>
        </authorList>
    </citation>
    <scope>NUCLEOTIDE SEQUENCE [LARGE SCALE GENOMIC DNA]</scope>
    <source>
        <strain evidence="12">CGMCC 4.7093</strain>
    </source>
</reference>
<feature type="transmembrane region" description="Helical" evidence="9">
    <location>
        <begin position="99"/>
        <end position="117"/>
    </location>
</feature>
<keyword evidence="2" id="KW-0813">Transport</keyword>
<dbReference type="PROSITE" id="PS00216">
    <property type="entry name" value="SUGAR_TRANSPORT_1"/>
    <property type="match status" value="1"/>
</dbReference>
<feature type="region of interest" description="Disordered" evidence="8">
    <location>
        <begin position="451"/>
        <end position="475"/>
    </location>
</feature>
<accession>A0ABV9YLL9</accession>
<feature type="transmembrane region" description="Helical" evidence="9">
    <location>
        <begin position="251"/>
        <end position="270"/>
    </location>
</feature>
<evidence type="ECO:0000313" key="11">
    <source>
        <dbReference type="EMBL" id="MFC5062234.1"/>
    </source>
</evidence>
<evidence type="ECO:0000256" key="5">
    <source>
        <dbReference type="ARBA" id="ARBA00022847"/>
    </source>
</evidence>
<comment type="caution">
    <text evidence="11">The sequence shown here is derived from an EMBL/GenBank/DDBJ whole genome shotgun (WGS) entry which is preliminary data.</text>
</comment>
<feature type="transmembrane region" description="Helical" evidence="9">
    <location>
        <begin position="355"/>
        <end position="382"/>
    </location>
</feature>
<evidence type="ECO:0000256" key="7">
    <source>
        <dbReference type="ARBA" id="ARBA00023136"/>
    </source>
</evidence>
<evidence type="ECO:0000256" key="1">
    <source>
        <dbReference type="ARBA" id="ARBA00004651"/>
    </source>
</evidence>
<dbReference type="InterPro" id="IPR005828">
    <property type="entry name" value="MFS_sugar_transport-like"/>
</dbReference>
<dbReference type="PANTHER" id="PTHR43528:SF1">
    <property type="entry name" value="ALPHA-KETOGLUTARATE PERMEASE"/>
    <property type="match status" value="1"/>
</dbReference>
<dbReference type="SUPFAM" id="SSF103473">
    <property type="entry name" value="MFS general substrate transporter"/>
    <property type="match status" value="1"/>
</dbReference>
<feature type="transmembrane region" description="Helical" evidence="9">
    <location>
        <begin position="199"/>
        <end position="218"/>
    </location>
</feature>
<name>A0ABV9YLL9_9PSEU</name>
<evidence type="ECO:0000256" key="6">
    <source>
        <dbReference type="ARBA" id="ARBA00022989"/>
    </source>
</evidence>
<evidence type="ECO:0000256" key="2">
    <source>
        <dbReference type="ARBA" id="ARBA00022448"/>
    </source>
</evidence>
<keyword evidence="12" id="KW-1185">Reference proteome</keyword>
<keyword evidence="7 9" id="KW-0472">Membrane</keyword>
<dbReference type="Pfam" id="PF00083">
    <property type="entry name" value="Sugar_tr"/>
    <property type="match status" value="1"/>
</dbReference>
<keyword evidence="5" id="KW-0769">Symport</keyword>
<comment type="subcellular location">
    <subcellularLocation>
        <location evidence="1">Cell membrane</location>
        <topology evidence="1">Multi-pass membrane protein</topology>
    </subcellularLocation>
</comment>
<evidence type="ECO:0000256" key="3">
    <source>
        <dbReference type="ARBA" id="ARBA00022475"/>
    </source>
</evidence>
<sequence>MTEAMEAGSSGAPDNITVTDTPTMKRAVGAAAVGNITEWFDFGVYAYLATTIEANFFPPDNPTLAQVGTFAGFAVSFLVRPLGGLFFGPLGDRIGRTKVLSITVIMMAVGTFLLGFIPPYSAIGIWAPILLVLCRVVQGFSTGGEYAGAMTFIAEYSPDRRRGFFGSFLECGTFIGYALGATVATVIPLVSSPDFASTWAWRIPFFIALPLGIVGVYLRVKLEETPAFQTLLSESEEREGSQAGASIKKLFVTYWPAMLTAGGLVVAWNITNYMLTSYMPTFLEDNVSAVGGKAIDTTTSQIIQIAILWIAVLIIPVLGMYSDRIGRKPLLIGGSVALIVLAFPMLYVLQTGSVLLVTVGLAVMGLILILFSSTCPSTLPALFPTEVRYGGLSISFNIFVSAFAGTTSLLMTGLVLGTGWGYWPAVYLIFAGIVGLVALLKLRDTAGRPLPGSNPSVSTPEEARELARAGGGGHS</sequence>
<dbReference type="Gene3D" id="1.20.1250.20">
    <property type="entry name" value="MFS general substrate transporter like domains"/>
    <property type="match status" value="2"/>
</dbReference>
<feature type="domain" description="Major facilitator superfamily (MFS) profile" evidence="10">
    <location>
        <begin position="27"/>
        <end position="449"/>
    </location>
</feature>
<evidence type="ECO:0000313" key="12">
    <source>
        <dbReference type="Proteomes" id="UP001595947"/>
    </source>
</evidence>
<organism evidence="11 12">
    <name type="scientific">Actinomycetospora atypica</name>
    <dbReference type="NCBI Taxonomy" id="1290095"/>
    <lineage>
        <taxon>Bacteria</taxon>
        <taxon>Bacillati</taxon>
        <taxon>Actinomycetota</taxon>
        <taxon>Actinomycetes</taxon>
        <taxon>Pseudonocardiales</taxon>
        <taxon>Pseudonocardiaceae</taxon>
        <taxon>Actinomycetospora</taxon>
    </lineage>
</organism>
<feature type="transmembrane region" description="Helical" evidence="9">
    <location>
        <begin position="164"/>
        <end position="187"/>
    </location>
</feature>
<dbReference type="EMBL" id="JBHSIV010000007">
    <property type="protein sequence ID" value="MFC5062234.1"/>
    <property type="molecule type" value="Genomic_DNA"/>
</dbReference>
<feature type="transmembrane region" description="Helical" evidence="9">
    <location>
        <begin position="394"/>
        <end position="416"/>
    </location>
</feature>
<evidence type="ECO:0000256" key="4">
    <source>
        <dbReference type="ARBA" id="ARBA00022692"/>
    </source>
</evidence>
<keyword evidence="6 9" id="KW-1133">Transmembrane helix</keyword>
<evidence type="ECO:0000256" key="9">
    <source>
        <dbReference type="SAM" id="Phobius"/>
    </source>
</evidence>
<dbReference type="InterPro" id="IPR051084">
    <property type="entry name" value="H+-coupled_symporters"/>
</dbReference>
<dbReference type="PANTHER" id="PTHR43528">
    <property type="entry name" value="ALPHA-KETOGLUTARATE PERMEASE"/>
    <property type="match status" value="1"/>
</dbReference>
<protein>
    <submittedName>
        <fullName evidence="11">MFS transporter</fullName>
    </submittedName>
</protein>
<keyword evidence="4 9" id="KW-0812">Transmembrane</keyword>
<proteinExistence type="predicted"/>
<dbReference type="InterPro" id="IPR020846">
    <property type="entry name" value="MFS_dom"/>
</dbReference>
<gene>
    <name evidence="11" type="ORF">ACFPBZ_08455</name>
</gene>
<dbReference type="PROSITE" id="PS50850">
    <property type="entry name" value="MFS"/>
    <property type="match status" value="1"/>
</dbReference>
<evidence type="ECO:0000256" key="8">
    <source>
        <dbReference type="SAM" id="MobiDB-lite"/>
    </source>
</evidence>
<dbReference type="InterPro" id="IPR036259">
    <property type="entry name" value="MFS_trans_sf"/>
</dbReference>
<feature type="transmembrane region" description="Helical" evidence="9">
    <location>
        <begin position="64"/>
        <end position="87"/>
    </location>
</feature>
<dbReference type="RefSeq" id="WP_378035588.1">
    <property type="nucleotide sequence ID" value="NZ_JBHSIV010000007.1"/>
</dbReference>
<keyword evidence="3" id="KW-1003">Cell membrane</keyword>
<dbReference type="Proteomes" id="UP001595947">
    <property type="component" value="Unassembled WGS sequence"/>
</dbReference>
<feature type="transmembrane region" description="Helical" evidence="9">
    <location>
        <begin position="302"/>
        <end position="321"/>
    </location>
</feature>